<dbReference type="SUPFAM" id="SSF89550">
    <property type="entry name" value="PHP domain-like"/>
    <property type="match status" value="1"/>
</dbReference>
<organism evidence="1 2">
    <name type="scientific">Natronomicrosphaera hydrolytica</name>
    <dbReference type="NCBI Taxonomy" id="3242702"/>
    <lineage>
        <taxon>Bacteria</taxon>
        <taxon>Pseudomonadati</taxon>
        <taxon>Planctomycetota</taxon>
        <taxon>Phycisphaerae</taxon>
        <taxon>Phycisphaerales</taxon>
        <taxon>Phycisphaeraceae</taxon>
        <taxon>Natronomicrosphaera</taxon>
    </lineage>
</organism>
<evidence type="ECO:0008006" key="3">
    <source>
        <dbReference type="Google" id="ProtNLM"/>
    </source>
</evidence>
<proteinExistence type="predicted"/>
<evidence type="ECO:0000313" key="1">
    <source>
        <dbReference type="EMBL" id="MFA9476985.1"/>
    </source>
</evidence>
<dbReference type="InterPro" id="IPR016195">
    <property type="entry name" value="Pol/histidinol_Pase-like"/>
</dbReference>
<dbReference type="Gene3D" id="3.20.20.140">
    <property type="entry name" value="Metal-dependent hydrolases"/>
    <property type="match status" value="1"/>
</dbReference>
<accession>A0ABV4U067</accession>
<evidence type="ECO:0000313" key="2">
    <source>
        <dbReference type="Proteomes" id="UP001575105"/>
    </source>
</evidence>
<dbReference type="Proteomes" id="UP001575105">
    <property type="component" value="Unassembled WGS sequence"/>
</dbReference>
<sequence length="568" mass="63165">MKVTIAEQDAQTVLLKLDEAVPAGSLLRIRGSNSTMFRNFRVAKAWLEDSEQPLSIEHRFSYEEMQADWKLHARLKSLAVLKTETHLSAGAGICVNMEPTTAPLAAPGIKGQWVLERITNLQDTQGRVISHDVEVTFTEGPRDSTAVHQNARGDLWVREYDAFGYPRTASANCSILKRTPLEGSRRYKAILPEGDEVVSDAMPRAMDGTPIYFGDFHWHTEFSDGQQSLEKTLAHARDCVGLDFAGPGDHMGITGRFGDRAYAEQASICRQFDDPERFCTLPAVELSFRQGHVHLVAKNFDVMGYLLKGFPDAVRPDFQSQPHRLPWRAILKHCPKGQSMLSPCHPITDSGGVVNPEDGRVVWYSFNWPRAVEYDLTRIVEIIREGRSQETEQVDENWRSSGSGLGGSVRTALTRGYRVGFSGRSDSHVGWPGRGGITAVQTSVLNTTSIFQALHSRRCYATSGARIVADATLNDHPMGSELQLDPDAQRLIRIRIQGTAPIVQVQIISAGVVVADLPAQGGSLDYEGEWVDQRPGRHLENVYYYVRVRQSDGHCAWLSPFWIDLPSA</sequence>
<dbReference type="RefSeq" id="WP_425343909.1">
    <property type="nucleotide sequence ID" value="NZ_JBGUBD010000001.1"/>
</dbReference>
<gene>
    <name evidence="1" type="ORF">ACERK3_01635</name>
</gene>
<protein>
    <recommendedName>
        <fullName evidence="3">DUF3604 domain-containing protein</fullName>
    </recommendedName>
</protein>
<dbReference type="EMBL" id="JBGUBD010000001">
    <property type="protein sequence ID" value="MFA9476985.1"/>
    <property type="molecule type" value="Genomic_DNA"/>
</dbReference>
<name>A0ABV4U067_9BACT</name>
<comment type="caution">
    <text evidence="1">The sequence shown here is derived from an EMBL/GenBank/DDBJ whole genome shotgun (WGS) entry which is preliminary data.</text>
</comment>
<reference evidence="1 2" key="1">
    <citation type="submission" date="2024-08" db="EMBL/GenBank/DDBJ databases">
        <title>Whole-genome sequencing of halo(alkali)philic microorganisms from hypersaline lakes.</title>
        <authorList>
            <person name="Sorokin D.Y."/>
            <person name="Merkel A.Y."/>
            <person name="Messina E."/>
            <person name="Yakimov M."/>
        </authorList>
    </citation>
    <scope>NUCLEOTIDE SEQUENCE [LARGE SCALE GENOMIC DNA]</scope>
    <source>
        <strain evidence="1 2">AB-hyl4</strain>
    </source>
</reference>
<keyword evidence="2" id="KW-1185">Reference proteome</keyword>